<feature type="region of interest" description="Disordered" evidence="2">
    <location>
        <begin position="287"/>
        <end position="324"/>
    </location>
</feature>
<dbReference type="HOGENOM" id="CLU_012494_4_0_2"/>
<reference evidence="4 7" key="3">
    <citation type="journal article" date="2014" name="Environ. Microbiol.">
        <title>Halorhabdus tiamatea: proteogenomics and glycosidase activity measurements identify the first cultivated euryarchaeon from a deep-sea anoxic brine lake as potential polysaccharide degrader.</title>
        <authorList>
            <person name="Werner J."/>
            <person name="Ferrer M."/>
            <person name="Michel G."/>
            <person name="Mann A.J."/>
            <person name="Huang S."/>
            <person name="Juarez S."/>
            <person name="Ciordia S."/>
            <person name="Albar J.P."/>
            <person name="Alcaide M."/>
            <person name="La Cono V."/>
            <person name="Yakimov M.M."/>
            <person name="Antunes A."/>
            <person name="Taborda M."/>
            <person name="Da Costa M.S."/>
            <person name="Amann R.I."/>
            <person name="Gloeckner F.O."/>
            <person name="Golyshina O.V."/>
            <person name="Golyshin P.N."/>
            <person name="Teeling H."/>
        </authorList>
    </citation>
    <scope>NUCLEOTIDE SEQUENCE [LARGE SCALE GENOMIC DNA]</scope>
    <source>
        <strain evidence="7">SARL4B</strain>
        <strain evidence="4">Type strain: SARL4B</strain>
    </source>
</reference>
<dbReference type="GO" id="GO:0016787">
    <property type="term" value="F:hydrolase activity"/>
    <property type="evidence" value="ECO:0007669"/>
    <property type="project" value="UniProtKB-KW"/>
</dbReference>
<evidence type="ECO:0000313" key="7">
    <source>
        <dbReference type="Proteomes" id="UP000015381"/>
    </source>
</evidence>
<dbReference type="EMBL" id="HF571520">
    <property type="protein sequence ID" value="CCQ32558.1"/>
    <property type="molecule type" value="Genomic_DNA"/>
</dbReference>
<proteinExistence type="predicted"/>
<dbReference type="EMBL" id="AFNT02000001">
    <property type="protein sequence ID" value="ERJ07784.1"/>
    <property type="molecule type" value="Genomic_DNA"/>
</dbReference>
<dbReference type="PATRIC" id="fig|1033806.12.peg.407"/>
<reference evidence="5 6" key="1">
    <citation type="journal article" date="2011" name="J. Bacteriol.">
        <title>Genome sequence of Halorhabdus tiamatea, the first archaeon isolated from a deep-sea anoxic brine lake.</title>
        <authorList>
            <person name="Antunes A."/>
            <person name="Alam I."/>
            <person name="Bajic V.B."/>
            <person name="Stingl U."/>
        </authorList>
    </citation>
    <scope>NUCLEOTIDE SEQUENCE [LARGE SCALE GENOMIC DNA]</scope>
    <source>
        <strain evidence="5 6">SARL4B</strain>
    </source>
</reference>
<name>F7PN79_9EURY</name>
<dbReference type="Pfam" id="PF20434">
    <property type="entry name" value="BD-FAE"/>
    <property type="match status" value="1"/>
</dbReference>
<feature type="compositionally biased region" description="Polar residues" evidence="2">
    <location>
        <begin position="294"/>
        <end position="304"/>
    </location>
</feature>
<evidence type="ECO:0000313" key="4">
    <source>
        <dbReference type="EMBL" id="CCQ32558.1"/>
    </source>
</evidence>
<dbReference type="OrthoDB" id="33195at2157"/>
<dbReference type="KEGG" id="hti:HTIA_0411"/>
<sequence length="341" mass="36260">MPRSDSEPTEEEPTNGSNPVETHQGVTYAERDAGAMKLDLFVPEIDDPPLVVYVHGGGWAYATRANTPDLERYAAEWGVAFASVSYRLAPIPEDSPFDPAPDNPTPRGVFPAQILDVKAAIRWLRANAETYGFDADEVAIWGASAGGHLAALAGALEDVTDLAGDVYPAEAVEKRVAPEQSGRVQAVVDWYGVSDLRELDGDGLESLLIGGIVSENLEKARLASPISYVSETTPPFLVMHGQADDVVPVDQTELLADALADAHVDATVYELHDMGHVFGADSERSAMERLTGTPRPSQSITSTAHVAESTGKRAGGLDGVPPAGPDAIGQFLHRVIGNERT</sequence>
<dbReference type="InterPro" id="IPR050300">
    <property type="entry name" value="GDXG_lipolytic_enzyme"/>
</dbReference>
<dbReference type="Proteomes" id="UP000003861">
    <property type="component" value="Unassembled WGS sequence"/>
</dbReference>
<dbReference type="GeneID" id="23798249"/>
<dbReference type="Proteomes" id="UP000015381">
    <property type="component" value="Chromosome I"/>
</dbReference>
<evidence type="ECO:0000256" key="1">
    <source>
        <dbReference type="ARBA" id="ARBA00022801"/>
    </source>
</evidence>
<dbReference type="eggNOG" id="arCOG01646">
    <property type="taxonomic scope" value="Archaea"/>
</dbReference>
<protein>
    <submittedName>
        <fullName evidence="5">Putative lipase-esterase protein</fullName>
        <ecNumber evidence="5">3.1.1.-</ecNumber>
    </submittedName>
    <submittedName>
        <fullName evidence="4">Putative lipase/esterase</fullName>
    </submittedName>
</protein>
<accession>F7PN79</accession>
<evidence type="ECO:0000313" key="5">
    <source>
        <dbReference type="EMBL" id="ERJ07784.1"/>
    </source>
</evidence>
<dbReference type="Gene3D" id="3.40.50.1820">
    <property type="entry name" value="alpha/beta hydrolase"/>
    <property type="match status" value="1"/>
</dbReference>
<reference evidence="5 6" key="2">
    <citation type="journal article" date="2013" name="PLoS ONE">
        <title>INDIGO - INtegrated Data Warehouse of MIcrobial GenOmes with Examples from the Red Sea Extremophiles.</title>
        <authorList>
            <person name="Alam I."/>
            <person name="Antunes A."/>
            <person name="Kamau A.A."/>
            <person name="Ba Alawi W."/>
            <person name="Kalkatawi M."/>
            <person name="Stingl U."/>
            <person name="Bajic V.B."/>
        </authorList>
    </citation>
    <scope>NUCLEOTIDE SEQUENCE [LARGE SCALE GENOMIC DNA]</scope>
    <source>
        <strain evidence="5 6">SARL4B</strain>
    </source>
</reference>
<feature type="compositionally biased region" description="Polar residues" evidence="2">
    <location>
        <begin position="14"/>
        <end position="25"/>
    </location>
</feature>
<dbReference type="InterPro" id="IPR029058">
    <property type="entry name" value="AB_hydrolase_fold"/>
</dbReference>
<evidence type="ECO:0000259" key="3">
    <source>
        <dbReference type="Pfam" id="PF20434"/>
    </source>
</evidence>
<evidence type="ECO:0000256" key="2">
    <source>
        <dbReference type="SAM" id="MobiDB-lite"/>
    </source>
</evidence>
<evidence type="ECO:0000313" key="6">
    <source>
        <dbReference type="Proteomes" id="UP000003861"/>
    </source>
</evidence>
<dbReference type="STRING" id="1033806.HTIA_0411"/>
<dbReference type="PANTHER" id="PTHR48081">
    <property type="entry name" value="AB HYDROLASE SUPERFAMILY PROTEIN C4A8.06C"/>
    <property type="match status" value="1"/>
</dbReference>
<gene>
    <name evidence="5" type="ORF">HLRTI_000163</name>
    <name evidence="4" type="ORF">HTIA_0411</name>
</gene>
<dbReference type="RefSeq" id="WP_008527452.1">
    <property type="nucleotide sequence ID" value="NC_021921.1"/>
</dbReference>
<dbReference type="AlphaFoldDB" id="F7PN79"/>
<feature type="domain" description="BD-FAE-like" evidence="3">
    <location>
        <begin position="38"/>
        <end position="259"/>
    </location>
</feature>
<dbReference type="PANTHER" id="PTHR48081:SF13">
    <property type="entry name" value="ALPHA_BETA HYDROLASE"/>
    <property type="match status" value="1"/>
</dbReference>
<dbReference type="InterPro" id="IPR049492">
    <property type="entry name" value="BD-FAE-like_dom"/>
</dbReference>
<keyword evidence="7" id="KW-1185">Reference proteome</keyword>
<feature type="region of interest" description="Disordered" evidence="2">
    <location>
        <begin position="1"/>
        <end position="25"/>
    </location>
</feature>
<organism evidence="5 6">
    <name type="scientific">Halorhabdus tiamatea SARL4B</name>
    <dbReference type="NCBI Taxonomy" id="1033806"/>
    <lineage>
        <taxon>Archaea</taxon>
        <taxon>Methanobacteriati</taxon>
        <taxon>Methanobacteriota</taxon>
        <taxon>Stenosarchaea group</taxon>
        <taxon>Halobacteria</taxon>
        <taxon>Halobacteriales</taxon>
        <taxon>Haloarculaceae</taxon>
        <taxon>Halorhabdus</taxon>
    </lineage>
</organism>
<keyword evidence="1 5" id="KW-0378">Hydrolase</keyword>
<dbReference type="SUPFAM" id="SSF53474">
    <property type="entry name" value="alpha/beta-Hydrolases"/>
    <property type="match status" value="1"/>
</dbReference>
<dbReference type="EC" id="3.1.1.-" evidence="5"/>